<evidence type="ECO:0000259" key="5">
    <source>
        <dbReference type="PROSITE" id="PS50043"/>
    </source>
</evidence>
<dbReference type="CDD" id="cd06170">
    <property type="entry name" value="LuxR_C_like"/>
    <property type="match status" value="1"/>
</dbReference>
<dbReference type="Pfam" id="PF25873">
    <property type="entry name" value="WHD_MalT"/>
    <property type="match status" value="1"/>
</dbReference>
<dbReference type="Proteomes" id="UP001626628">
    <property type="component" value="Chromosome"/>
</dbReference>
<keyword evidence="3" id="KW-0804">Transcription</keyword>
<dbReference type="InterPro" id="IPR000792">
    <property type="entry name" value="Tscrpt_reg_LuxR_C"/>
</dbReference>
<sequence length="919" mass="98611">MPRSTASAAAAGEGESATPALPTLATMSDDGGTPAHLAPTGDPLLAAKFSVPSVPRNAIRRQRLLDRLTEGTAGPLTLITGPAGAGKTTLAASWARGGSAPGPVAWLTAEPDDRAPGVFWAYVLEALNHHQVALPDEVGQPGAADRVDHSLLTRLASALAQLRRPVVLVIDGLEHVPVRAVTSDLDFVLNHAGPQLRLVLVSRVDPLLPLHRYRADGRMREIRGPDLAFTRQEAARLLRGHGLGGYEESVDALLARTEGWAAGLRLCALEMQRADDPAEFARSFAASQSALADYLLTEVFAAQPAATQELLMRGSILDRVHPDLANVLTGCEDAEWILAELTRAHLFVEPIDGTPWCRYQPLFSEVLRMHLRHHRPGLEPRLRRRAATWLADTGRLAEGMEQAAAAPDWEWACTRMVSRLEIGRLLTGPEAPRLERVFAGMPGDLPGVAPALVAAACALARYDTANCRARLDRAEDELRRPGAGPAPEARFALALLRLLAGPPPAQDGDRVCRAAESAAQQSRELADQLPRPLTEAHQEIEALRQYGLACGLQLGGRPDEAMRAFDHTVEGCTAEVTGTVREGSLGRLALMESERGELSRAEKHALLALELAGDRSAPPTRRSGISHLALAAVALERGELRAARRRVDLAAASPDAGHDPVTDCEIAVARSRLDLAHGRWQAALAALKGDTGPLAPGPARRLAVARSAAQLARGDPASAIAALAECGGGTARTLALAQARLAAGDLDQALGLLAPLDRRPDAGTAEQIRIRLLQSHAAALAQDTETACRRLHDALAAARPERIRRPFTEAGPWVGHLLEQRPDLATGHAWLLDRPARVNSRPRPDGGDRPPAPVMVEALTDREREVLQHGAELLSTEEIAEAMYLSVNTVKTHLRSIYRKLTVSRRGDAVRRARELHLL</sequence>
<dbReference type="Gene3D" id="1.25.40.10">
    <property type="entry name" value="Tetratricopeptide repeat domain"/>
    <property type="match status" value="1"/>
</dbReference>
<name>A0ABZ2QGN6_9ACTN</name>
<keyword evidence="1" id="KW-0805">Transcription regulation</keyword>
<dbReference type="EMBL" id="CP147982">
    <property type="protein sequence ID" value="WXK75263.1"/>
    <property type="molecule type" value="Genomic_DNA"/>
</dbReference>
<dbReference type="PANTHER" id="PTHR44688:SF16">
    <property type="entry name" value="DNA-BINDING TRANSCRIPTIONAL ACTIVATOR DEVR_DOSR"/>
    <property type="match status" value="1"/>
</dbReference>
<keyword evidence="2" id="KW-0238">DNA-binding</keyword>
<dbReference type="InterPro" id="IPR011990">
    <property type="entry name" value="TPR-like_helical_dom_sf"/>
</dbReference>
<proteinExistence type="predicted"/>
<reference evidence="6 7" key="1">
    <citation type="submission" date="2024-03" db="EMBL/GenBank/DDBJ databases">
        <title>The complete genome of Streptomyces sirii sp.nov.</title>
        <authorList>
            <person name="Zakalyukina Y.V."/>
            <person name="Belik A.R."/>
            <person name="Biryukov M.V."/>
            <person name="Baturina O.A."/>
            <person name="Kabilov M.R."/>
        </authorList>
    </citation>
    <scope>NUCLEOTIDE SEQUENCE [LARGE SCALE GENOMIC DNA]</scope>
    <source>
        <strain evidence="6 7">BP-8</strain>
    </source>
</reference>
<dbReference type="InterPro" id="IPR003593">
    <property type="entry name" value="AAA+_ATPase"/>
</dbReference>
<dbReference type="SMART" id="SM00382">
    <property type="entry name" value="AAA"/>
    <property type="match status" value="1"/>
</dbReference>
<accession>A0ABZ2QGN6</accession>
<keyword evidence="7" id="KW-1185">Reference proteome</keyword>
<dbReference type="RefSeq" id="WP_407285393.1">
    <property type="nucleotide sequence ID" value="NZ_CP147982.1"/>
</dbReference>
<evidence type="ECO:0000256" key="2">
    <source>
        <dbReference type="ARBA" id="ARBA00023125"/>
    </source>
</evidence>
<dbReference type="PROSITE" id="PS50043">
    <property type="entry name" value="HTH_LUXR_2"/>
    <property type="match status" value="1"/>
</dbReference>
<dbReference type="Pfam" id="PF00196">
    <property type="entry name" value="GerE"/>
    <property type="match status" value="1"/>
</dbReference>
<dbReference type="Pfam" id="PF13191">
    <property type="entry name" value="AAA_16"/>
    <property type="match status" value="1"/>
</dbReference>
<evidence type="ECO:0000313" key="6">
    <source>
        <dbReference type="EMBL" id="WXK75263.1"/>
    </source>
</evidence>
<dbReference type="SUPFAM" id="SSF46894">
    <property type="entry name" value="C-terminal effector domain of the bipartite response regulators"/>
    <property type="match status" value="1"/>
</dbReference>
<feature type="region of interest" description="Disordered" evidence="4">
    <location>
        <begin position="1"/>
        <end position="39"/>
    </location>
</feature>
<dbReference type="Pfam" id="PF17874">
    <property type="entry name" value="TPR_MalT"/>
    <property type="match status" value="1"/>
</dbReference>
<dbReference type="InterPro" id="IPR059106">
    <property type="entry name" value="WHD_MalT"/>
</dbReference>
<evidence type="ECO:0000256" key="4">
    <source>
        <dbReference type="SAM" id="MobiDB-lite"/>
    </source>
</evidence>
<dbReference type="InterPro" id="IPR016032">
    <property type="entry name" value="Sig_transdc_resp-reg_C-effctor"/>
</dbReference>
<dbReference type="InterPro" id="IPR036388">
    <property type="entry name" value="WH-like_DNA-bd_sf"/>
</dbReference>
<dbReference type="Gene3D" id="1.10.10.10">
    <property type="entry name" value="Winged helix-like DNA-binding domain superfamily/Winged helix DNA-binding domain"/>
    <property type="match status" value="1"/>
</dbReference>
<dbReference type="InterPro" id="IPR041664">
    <property type="entry name" value="AAA_16"/>
</dbReference>
<dbReference type="SUPFAM" id="SSF52540">
    <property type="entry name" value="P-loop containing nucleoside triphosphate hydrolases"/>
    <property type="match status" value="1"/>
</dbReference>
<dbReference type="InterPro" id="IPR041617">
    <property type="entry name" value="TPR_MalT"/>
</dbReference>
<feature type="domain" description="HTH luxR-type" evidence="5">
    <location>
        <begin position="852"/>
        <end position="917"/>
    </location>
</feature>
<dbReference type="PANTHER" id="PTHR44688">
    <property type="entry name" value="DNA-BINDING TRANSCRIPTIONAL ACTIVATOR DEVR_DOSR"/>
    <property type="match status" value="1"/>
</dbReference>
<dbReference type="SMART" id="SM00421">
    <property type="entry name" value="HTH_LUXR"/>
    <property type="match status" value="1"/>
</dbReference>
<evidence type="ECO:0000256" key="3">
    <source>
        <dbReference type="ARBA" id="ARBA00023163"/>
    </source>
</evidence>
<dbReference type="Gene3D" id="3.40.50.300">
    <property type="entry name" value="P-loop containing nucleotide triphosphate hydrolases"/>
    <property type="match status" value="1"/>
</dbReference>
<gene>
    <name evidence="6" type="ORF">WAB15_04340</name>
</gene>
<organism evidence="6 7">
    <name type="scientific">Streptomyces sirii</name>
    <dbReference type="NCBI Taxonomy" id="3127701"/>
    <lineage>
        <taxon>Bacteria</taxon>
        <taxon>Bacillati</taxon>
        <taxon>Actinomycetota</taxon>
        <taxon>Actinomycetes</taxon>
        <taxon>Kitasatosporales</taxon>
        <taxon>Streptomycetaceae</taxon>
        <taxon>Streptomyces</taxon>
    </lineage>
</organism>
<dbReference type="InterPro" id="IPR027417">
    <property type="entry name" value="P-loop_NTPase"/>
</dbReference>
<feature type="compositionally biased region" description="Low complexity" evidence="4">
    <location>
        <begin position="1"/>
        <end position="18"/>
    </location>
</feature>
<protein>
    <submittedName>
        <fullName evidence="6">LuxR C-terminal-related transcriptional regulator</fullName>
    </submittedName>
</protein>
<evidence type="ECO:0000313" key="7">
    <source>
        <dbReference type="Proteomes" id="UP001626628"/>
    </source>
</evidence>
<dbReference type="PRINTS" id="PR00038">
    <property type="entry name" value="HTHLUXR"/>
</dbReference>
<evidence type="ECO:0000256" key="1">
    <source>
        <dbReference type="ARBA" id="ARBA00023015"/>
    </source>
</evidence>